<dbReference type="EMBL" id="BAAAHQ010000038">
    <property type="protein sequence ID" value="GAA0945309.1"/>
    <property type="molecule type" value="Genomic_DNA"/>
</dbReference>
<organism evidence="2 3">
    <name type="scientific">Nonomuraea longicatena</name>
    <dbReference type="NCBI Taxonomy" id="83682"/>
    <lineage>
        <taxon>Bacteria</taxon>
        <taxon>Bacillati</taxon>
        <taxon>Actinomycetota</taxon>
        <taxon>Actinomycetes</taxon>
        <taxon>Streptosporangiales</taxon>
        <taxon>Streptosporangiaceae</taxon>
        <taxon>Nonomuraea</taxon>
    </lineage>
</organism>
<accession>A0ABN1QNN4</accession>
<evidence type="ECO:0000313" key="2">
    <source>
        <dbReference type="EMBL" id="GAA0945309.1"/>
    </source>
</evidence>
<proteinExistence type="predicted"/>
<evidence type="ECO:0000256" key="1">
    <source>
        <dbReference type="SAM" id="MobiDB-lite"/>
    </source>
</evidence>
<protein>
    <submittedName>
        <fullName evidence="2">Uncharacterized protein</fullName>
    </submittedName>
</protein>
<evidence type="ECO:0000313" key="3">
    <source>
        <dbReference type="Proteomes" id="UP001501578"/>
    </source>
</evidence>
<keyword evidence="3" id="KW-1185">Reference proteome</keyword>
<name>A0ABN1QNN4_9ACTN</name>
<feature type="region of interest" description="Disordered" evidence="1">
    <location>
        <begin position="56"/>
        <end position="78"/>
    </location>
</feature>
<dbReference type="Proteomes" id="UP001501578">
    <property type="component" value="Unassembled WGS sequence"/>
</dbReference>
<gene>
    <name evidence="2" type="ORF">GCM10009560_60120</name>
</gene>
<reference evidence="2 3" key="1">
    <citation type="journal article" date="2019" name="Int. J. Syst. Evol. Microbiol.">
        <title>The Global Catalogue of Microorganisms (GCM) 10K type strain sequencing project: providing services to taxonomists for standard genome sequencing and annotation.</title>
        <authorList>
            <consortium name="The Broad Institute Genomics Platform"/>
            <consortium name="The Broad Institute Genome Sequencing Center for Infectious Disease"/>
            <person name="Wu L."/>
            <person name="Ma J."/>
        </authorList>
    </citation>
    <scope>NUCLEOTIDE SEQUENCE [LARGE SCALE GENOMIC DNA]</scope>
    <source>
        <strain evidence="2 3">JCM 11136</strain>
    </source>
</reference>
<sequence length="119" mass="12617">MAAQPDRRVARPRLMPHPVIVPDEQRLLADLIADRGVAAHGCVSLVTVAADRSAPRIEKAAPDGNGGSEKAEGSVASREGQDQAVISLKWVAAGRVRAVSGREPMICPMIRRLDAPIGH</sequence>
<comment type="caution">
    <text evidence="2">The sequence shown here is derived from an EMBL/GenBank/DDBJ whole genome shotgun (WGS) entry which is preliminary data.</text>
</comment>